<accession>A0A518DD54</accession>
<dbReference type="KEGG" id="pnd:Pla175_28050"/>
<organism evidence="2 3">
    <name type="scientific">Pirellulimonas nuda</name>
    <dbReference type="NCBI Taxonomy" id="2528009"/>
    <lineage>
        <taxon>Bacteria</taxon>
        <taxon>Pseudomonadati</taxon>
        <taxon>Planctomycetota</taxon>
        <taxon>Planctomycetia</taxon>
        <taxon>Pirellulales</taxon>
        <taxon>Lacipirellulaceae</taxon>
        <taxon>Pirellulimonas</taxon>
    </lineage>
</organism>
<dbReference type="RefSeq" id="WP_145285893.1">
    <property type="nucleotide sequence ID" value="NZ_CP036291.1"/>
</dbReference>
<evidence type="ECO:0000313" key="2">
    <source>
        <dbReference type="EMBL" id="QDU89415.1"/>
    </source>
</evidence>
<dbReference type="EMBL" id="CP036291">
    <property type="protein sequence ID" value="QDU89415.1"/>
    <property type="molecule type" value="Genomic_DNA"/>
</dbReference>
<dbReference type="Pfam" id="PF07589">
    <property type="entry name" value="PEP-CTERM"/>
    <property type="match status" value="1"/>
</dbReference>
<name>A0A518DD54_9BACT</name>
<feature type="domain" description="Ice-binding protein C-terminal" evidence="1">
    <location>
        <begin position="193"/>
        <end position="216"/>
    </location>
</feature>
<dbReference type="AlphaFoldDB" id="A0A518DD54"/>
<reference evidence="2 3" key="1">
    <citation type="submission" date="2019-02" db="EMBL/GenBank/DDBJ databases">
        <title>Deep-cultivation of Planctomycetes and their phenomic and genomic characterization uncovers novel biology.</title>
        <authorList>
            <person name="Wiegand S."/>
            <person name="Jogler M."/>
            <person name="Boedeker C."/>
            <person name="Pinto D."/>
            <person name="Vollmers J."/>
            <person name="Rivas-Marin E."/>
            <person name="Kohn T."/>
            <person name="Peeters S.H."/>
            <person name="Heuer A."/>
            <person name="Rast P."/>
            <person name="Oberbeckmann S."/>
            <person name="Bunk B."/>
            <person name="Jeske O."/>
            <person name="Meyerdierks A."/>
            <person name="Storesund J.E."/>
            <person name="Kallscheuer N."/>
            <person name="Luecker S."/>
            <person name="Lage O.M."/>
            <person name="Pohl T."/>
            <person name="Merkel B.J."/>
            <person name="Hornburger P."/>
            <person name="Mueller R.-W."/>
            <person name="Bruemmer F."/>
            <person name="Labrenz M."/>
            <person name="Spormann A.M."/>
            <person name="Op den Camp H."/>
            <person name="Overmann J."/>
            <person name="Amann R."/>
            <person name="Jetten M.S.M."/>
            <person name="Mascher T."/>
            <person name="Medema M.H."/>
            <person name="Devos D.P."/>
            <person name="Kaster A.-K."/>
            <person name="Ovreas L."/>
            <person name="Rohde M."/>
            <person name="Galperin M.Y."/>
            <person name="Jogler C."/>
        </authorList>
    </citation>
    <scope>NUCLEOTIDE SEQUENCE [LARGE SCALE GENOMIC DNA]</scope>
    <source>
        <strain evidence="2 3">Pla175</strain>
    </source>
</reference>
<dbReference type="OrthoDB" id="273136at2"/>
<protein>
    <submittedName>
        <fullName evidence="2">PEP-CTERM motif protein</fullName>
    </submittedName>
</protein>
<sequence length="222" mass="22344">MSPHQDRDAAASHKTSSRRVAYTLAAGAAAGGLAADSDGAVVYSGPQDLPVAQFGALDLNLDGDAYTDVLLKNYVLGAGNYQGATVNGYPGKLVGFNNGLAYVSALSAGSLIDGSTLGTGFFGSLAYGAANPNAEFNSVSGAYIGLSFPIGGNAPQFAHYGWVRVSIDNAAGTFVINDWAYDDVPGQGILAGQVPEPGSLGLLAAGALGVAALKRRRSAAQA</sequence>
<evidence type="ECO:0000313" key="3">
    <source>
        <dbReference type="Proteomes" id="UP000317429"/>
    </source>
</evidence>
<dbReference type="NCBIfam" id="TIGR02595">
    <property type="entry name" value="PEP_CTERM"/>
    <property type="match status" value="1"/>
</dbReference>
<gene>
    <name evidence="2" type="ORF">Pla175_28050</name>
</gene>
<dbReference type="InterPro" id="IPR013424">
    <property type="entry name" value="Ice-binding_C"/>
</dbReference>
<dbReference type="Proteomes" id="UP000317429">
    <property type="component" value="Chromosome"/>
</dbReference>
<evidence type="ECO:0000259" key="1">
    <source>
        <dbReference type="Pfam" id="PF07589"/>
    </source>
</evidence>
<keyword evidence="3" id="KW-1185">Reference proteome</keyword>
<proteinExistence type="predicted"/>